<dbReference type="AlphaFoldDB" id="A0A0C2DXG6"/>
<comment type="cofactor">
    <cofactor evidence="1">
        <name>Mg(2+)</name>
        <dbReference type="ChEBI" id="CHEBI:18420"/>
    </cofactor>
</comment>
<dbReference type="SUPFAM" id="SSF53335">
    <property type="entry name" value="S-adenosyl-L-methionine-dependent methyltransferases"/>
    <property type="match status" value="1"/>
</dbReference>
<evidence type="ECO:0000256" key="9">
    <source>
        <dbReference type="ARBA" id="ARBA00022884"/>
    </source>
</evidence>
<sequence>MPTPLHDERLTTVLQVLLAHGVQSVLDLGCGRGEMLALLLAEPQFTRIVGMDVSPQALEAAQGLRAGQEERLDLVHGSYTQPVAGLDGFDAALLVETIEHLDPSRLSQVEHAVFDAYRPRLVVITTPNRDYNVLHGLAEGVMRHRGHRFEWTRAKFKSWAEGVAARNGYAVVFADLGAVHLHLGGSSQMATFTLREI</sequence>
<evidence type="ECO:0000256" key="5">
    <source>
        <dbReference type="ARBA" id="ARBA00022679"/>
    </source>
</evidence>
<keyword evidence="8" id="KW-0460">Magnesium</keyword>
<dbReference type="Pfam" id="PF13649">
    <property type="entry name" value="Methyltransf_25"/>
    <property type="match status" value="1"/>
</dbReference>
<dbReference type="GO" id="GO:0090486">
    <property type="term" value="F:small RNA 2'-O-methyltransferase activity"/>
    <property type="evidence" value="ECO:0007669"/>
    <property type="project" value="UniProtKB-EC"/>
</dbReference>
<comment type="catalytic activity">
    <reaction evidence="12">
        <text>small RNA 3'-end nucleotide + S-adenosyl-L-methionine = small RNA 3'-end 2'-O-methylnucleotide + S-adenosyl-L-homocysteine + H(+)</text>
        <dbReference type="Rhea" id="RHEA:37887"/>
        <dbReference type="Rhea" id="RHEA-COMP:10415"/>
        <dbReference type="Rhea" id="RHEA-COMP:10416"/>
        <dbReference type="ChEBI" id="CHEBI:15378"/>
        <dbReference type="ChEBI" id="CHEBI:57856"/>
        <dbReference type="ChEBI" id="CHEBI:59789"/>
        <dbReference type="ChEBI" id="CHEBI:74896"/>
        <dbReference type="ChEBI" id="CHEBI:74898"/>
        <dbReference type="EC" id="2.1.1.386"/>
    </reaction>
</comment>
<keyword evidence="5" id="KW-0808">Transferase</keyword>
<dbReference type="InterPro" id="IPR029063">
    <property type="entry name" value="SAM-dependent_MTases_sf"/>
</dbReference>
<dbReference type="GO" id="GO:0031047">
    <property type="term" value="P:regulatory ncRNA-mediated gene silencing"/>
    <property type="evidence" value="ECO:0007669"/>
    <property type="project" value="UniProtKB-KW"/>
</dbReference>
<evidence type="ECO:0000313" key="14">
    <source>
        <dbReference type="EMBL" id="KIH78124.1"/>
    </source>
</evidence>
<dbReference type="GO" id="GO:0001510">
    <property type="term" value="P:RNA methylation"/>
    <property type="evidence" value="ECO:0007669"/>
    <property type="project" value="InterPro"/>
</dbReference>
<evidence type="ECO:0000256" key="2">
    <source>
        <dbReference type="ARBA" id="ARBA00009026"/>
    </source>
</evidence>
<keyword evidence="6" id="KW-0949">S-adenosyl-L-methionine</keyword>
<gene>
    <name evidence="14" type="ORF">GFER_06010</name>
</gene>
<evidence type="ECO:0000256" key="4">
    <source>
        <dbReference type="ARBA" id="ARBA00022603"/>
    </source>
</evidence>
<evidence type="ECO:0000259" key="13">
    <source>
        <dbReference type="Pfam" id="PF13649"/>
    </source>
</evidence>
<evidence type="ECO:0000256" key="3">
    <source>
        <dbReference type="ARBA" id="ARBA00021330"/>
    </source>
</evidence>
<dbReference type="EMBL" id="JWJD01000001">
    <property type="protein sequence ID" value="KIH78124.1"/>
    <property type="molecule type" value="Genomic_DNA"/>
</dbReference>
<dbReference type="Gene3D" id="3.40.50.150">
    <property type="entry name" value="Vaccinia Virus protein VP39"/>
    <property type="match status" value="1"/>
</dbReference>
<evidence type="ECO:0000256" key="12">
    <source>
        <dbReference type="ARBA" id="ARBA00048418"/>
    </source>
</evidence>
<protein>
    <recommendedName>
        <fullName evidence="3">Small RNA 2'-O-methyltransferase</fullName>
        <ecNumber evidence="11">2.1.1.386</ecNumber>
    </recommendedName>
</protein>
<dbReference type="CDD" id="cd02440">
    <property type="entry name" value="AdoMet_MTases"/>
    <property type="match status" value="1"/>
</dbReference>
<evidence type="ECO:0000256" key="11">
    <source>
        <dbReference type="ARBA" id="ARBA00035025"/>
    </source>
</evidence>
<keyword evidence="7" id="KW-0479">Metal-binding</keyword>
<keyword evidence="4" id="KW-0489">Methyltransferase</keyword>
<evidence type="ECO:0000313" key="15">
    <source>
        <dbReference type="Proteomes" id="UP000035068"/>
    </source>
</evidence>
<keyword evidence="9" id="KW-0694">RNA-binding</keyword>
<evidence type="ECO:0000256" key="6">
    <source>
        <dbReference type="ARBA" id="ARBA00022691"/>
    </source>
</evidence>
<dbReference type="RefSeq" id="WP_040096955.1">
    <property type="nucleotide sequence ID" value="NZ_JWJD01000001.1"/>
</dbReference>
<dbReference type="GO" id="GO:0046872">
    <property type="term" value="F:metal ion binding"/>
    <property type="evidence" value="ECO:0007669"/>
    <property type="project" value="UniProtKB-KW"/>
</dbReference>
<dbReference type="InterPro" id="IPR041698">
    <property type="entry name" value="Methyltransf_25"/>
</dbReference>
<evidence type="ECO:0000256" key="1">
    <source>
        <dbReference type="ARBA" id="ARBA00001946"/>
    </source>
</evidence>
<organism evidence="14 15">
    <name type="scientific">Geoalkalibacter ferrihydriticus DSM 17813</name>
    <dbReference type="NCBI Taxonomy" id="1121915"/>
    <lineage>
        <taxon>Bacteria</taxon>
        <taxon>Pseudomonadati</taxon>
        <taxon>Thermodesulfobacteriota</taxon>
        <taxon>Desulfuromonadia</taxon>
        <taxon>Desulfuromonadales</taxon>
        <taxon>Geoalkalibacteraceae</taxon>
        <taxon>Geoalkalibacter</taxon>
    </lineage>
</organism>
<accession>A0A0C2DXG6</accession>
<evidence type="ECO:0000256" key="7">
    <source>
        <dbReference type="ARBA" id="ARBA00022723"/>
    </source>
</evidence>
<dbReference type="PANTHER" id="PTHR21404">
    <property type="entry name" value="HEN1"/>
    <property type="match status" value="1"/>
</dbReference>
<reference evidence="14 15" key="1">
    <citation type="submission" date="2014-12" db="EMBL/GenBank/DDBJ databases">
        <title>Genomes of Geoalkalibacter ferrihydriticus and Geoalkalibacter subterraneus, two haloalkaliphilic metal-reducing members of the Geobacteraceae.</title>
        <authorList>
            <person name="Badalamenti J.P."/>
            <person name="Torres C.I."/>
            <person name="Krajmalnik-Brown R."/>
            <person name="Bond D.R."/>
        </authorList>
    </citation>
    <scope>NUCLEOTIDE SEQUENCE [LARGE SCALE GENOMIC DNA]</scope>
    <source>
        <strain evidence="14 15">DSM 17813</strain>
    </source>
</reference>
<name>A0A0C2DXG6_9BACT</name>
<dbReference type="Proteomes" id="UP000035068">
    <property type="component" value="Unassembled WGS sequence"/>
</dbReference>
<feature type="domain" description="Methyltransferase" evidence="13">
    <location>
        <begin position="25"/>
        <end position="119"/>
    </location>
</feature>
<dbReference type="EC" id="2.1.1.386" evidence="11"/>
<keyword evidence="15" id="KW-1185">Reference proteome</keyword>
<proteinExistence type="inferred from homology"/>
<comment type="caution">
    <text evidence="14">The sequence shown here is derived from an EMBL/GenBank/DDBJ whole genome shotgun (WGS) entry which is preliminary data.</text>
</comment>
<dbReference type="PANTHER" id="PTHR21404:SF3">
    <property type="entry name" value="SMALL RNA 2'-O-METHYLTRANSFERASE"/>
    <property type="match status" value="1"/>
</dbReference>
<comment type="similarity">
    <text evidence="2">Belongs to the methyltransferase superfamily. HEN1 family.</text>
</comment>
<evidence type="ECO:0000256" key="8">
    <source>
        <dbReference type="ARBA" id="ARBA00022842"/>
    </source>
</evidence>
<dbReference type="InterPro" id="IPR026610">
    <property type="entry name" value="Hen1"/>
</dbReference>
<keyword evidence="10" id="KW-0943">RNA-mediated gene silencing</keyword>
<evidence type="ECO:0000256" key="10">
    <source>
        <dbReference type="ARBA" id="ARBA00023158"/>
    </source>
</evidence>
<dbReference type="GO" id="GO:0003723">
    <property type="term" value="F:RNA binding"/>
    <property type="evidence" value="ECO:0007669"/>
    <property type="project" value="UniProtKB-KW"/>
</dbReference>